<evidence type="ECO:0000256" key="14">
    <source>
        <dbReference type="ARBA" id="ARBA00048988"/>
    </source>
</evidence>
<dbReference type="InterPro" id="IPR027417">
    <property type="entry name" value="P-loop_NTPase"/>
</dbReference>
<organism evidence="19 20">
    <name type="scientific">Thalassobaculum litoreum DSM 18839</name>
    <dbReference type="NCBI Taxonomy" id="1123362"/>
    <lineage>
        <taxon>Bacteria</taxon>
        <taxon>Pseudomonadati</taxon>
        <taxon>Pseudomonadota</taxon>
        <taxon>Alphaproteobacteria</taxon>
        <taxon>Rhodospirillales</taxon>
        <taxon>Thalassobaculaceae</taxon>
        <taxon>Thalassobaculum</taxon>
    </lineage>
</organism>
<dbReference type="PROSITE" id="PS51217">
    <property type="entry name" value="UVRD_HELICASE_CTER"/>
    <property type="match status" value="1"/>
</dbReference>
<keyword evidence="10" id="KW-0413">Isomerase</keyword>
<keyword evidence="9" id="KW-0234">DNA repair</keyword>
<dbReference type="GO" id="GO:0005524">
    <property type="term" value="F:ATP binding"/>
    <property type="evidence" value="ECO:0007669"/>
    <property type="project" value="UniProtKB-UniRule"/>
</dbReference>
<dbReference type="SUPFAM" id="SSF52540">
    <property type="entry name" value="P-loop containing nucleoside triphosphate hydrolases"/>
    <property type="match status" value="1"/>
</dbReference>
<dbReference type="InterPro" id="IPR014017">
    <property type="entry name" value="DNA_helicase_UvrD-like_C"/>
</dbReference>
<evidence type="ECO:0000313" key="20">
    <source>
        <dbReference type="Proteomes" id="UP000198615"/>
    </source>
</evidence>
<feature type="compositionally biased region" description="Pro residues" evidence="16">
    <location>
        <begin position="961"/>
        <end position="970"/>
    </location>
</feature>
<evidence type="ECO:0000256" key="12">
    <source>
        <dbReference type="ARBA" id="ARBA00034808"/>
    </source>
</evidence>
<keyword evidence="6" id="KW-0269">Exonuclease</keyword>
<evidence type="ECO:0000313" key="19">
    <source>
        <dbReference type="EMBL" id="SDF93483.1"/>
    </source>
</evidence>
<comment type="catalytic activity">
    <reaction evidence="11">
        <text>Couples ATP hydrolysis with the unwinding of duplex DNA by translocating in the 3'-5' direction.</text>
        <dbReference type="EC" id="5.6.2.4"/>
    </reaction>
</comment>
<evidence type="ECO:0000256" key="13">
    <source>
        <dbReference type="ARBA" id="ARBA00034923"/>
    </source>
</evidence>
<dbReference type="Gene3D" id="3.40.50.300">
    <property type="entry name" value="P-loop containing nucleotide triphosphate hydrolases"/>
    <property type="match status" value="4"/>
</dbReference>
<keyword evidence="20" id="KW-1185">Reference proteome</keyword>
<dbReference type="PANTHER" id="PTHR11070:SF2">
    <property type="entry name" value="ATP-DEPENDENT DNA HELICASE SRS2"/>
    <property type="match status" value="1"/>
</dbReference>
<dbReference type="GO" id="GO:0003677">
    <property type="term" value="F:DNA binding"/>
    <property type="evidence" value="ECO:0007669"/>
    <property type="project" value="UniProtKB-KW"/>
</dbReference>
<evidence type="ECO:0000256" key="11">
    <source>
        <dbReference type="ARBA" id="ARBA00034617"/>
    </source>
</evidence>
<dbReference type="InterPro" id="IPR038726">
    <property type="entry name" value="PDDEXK_AddAB-type"/>
</dbReference>
<keyword evidence="1" id="KW-0540">Nuclease</keyword>
<keyword evidence="5 15" id="KW-0347">Helicase</keyword>
<evidence type="ECO:0000256" key="1">
    <source>
        <dbReference type="ARBA" id="ARBA00022722"/>
    </source>
</evidence>
<dbReference type="InterPro" id="IPR000212">
    <property type="entry name" value="DNA_helicase_UvrD/REP"/>
</dbReference>
<gene>
    <name evidence="19" type="ORF">SAMN05660686_02790</name>
</gene>
<feature type="region of interest" description="Disordered" evidence="16">
    <location>
        <begin position="936"/>
        <end position="991"/>
    </location>
</feature>
<dbReference type="Pfam" id="PF00580">
    <property type="entry name" value="UvrD-helicase"/>
    <property type="match status" value="1"/>
</dbReference>
<evidence type="ECO:0000256" key="6">
    <source>
        <dbReference type="ARBA" id="ARBA00022839"/>
    </source>
</evidence>
<comment type="caution">
    <text evidence="19">The sequence shown here is derived from an EMBL/GenBank/DDBJ whole genome shotgun (WGS) entry which is preliminary data.</text>
</comment>
<dbReference type="Pfam" id="PF13361">
    <property type="entry name" value="UvrD_C"/>
    <property type="match status" value="1"/>
</dbReference>
<feature type="domain" description="UvrD-like helicase C-terminal" evidence="18">
    <location>
        <begin position="527"/>
        <end position="815"/>
    </location>
</feature>
<evidence type="ECO:0000256" key="8">
    <source>
        <dbReference type="ARBA" id="ARBA00023125"/>
    </source>
</evidence>
<dbReference type="PROSITE" id="PS51198">
    <property type="entry name" value="UVRD_HELICASE_ATP_BIND"/>
    <property type="match status" value="1"/>
</dbReference>
<evidence type="ECO:0000256" key="15">
    <source>
        <dbReference type="PROSITE-ProRule" id="PRU00560"/>
    </source>
</evidence>
<evidence type="ECO:0000256" key="7">
    <source>
        <dbReference type="ARBA" id="ARBA00022840"/>
    </source>
</evidence>
<dbReference type="InterPro" id="IPR011604">
    <property type="entry name" value="PDDEXK-like_dom_sf"/>
</dbReference>
<proteinExistence type="predicted"/>
<dbReference type="RefSeq" id="WP_093151135.1">
    <property type="nucleotide sequence ID" value="NZ_FNBW01000008.1"/>
</dbReference>
<dbReference type="OrthoDB" id="9810135at2"/>
<dbReference type="InterPro" id="IPR014151">
    <property type="entry name" value="DNA_helicase_AddA"/>
</dbReference>
<protein>
    <recommendedName>
        <fullName evidence="12">DNA 3'-5' helicase</fullName>
        <ecNumber evidence="12">5.6.2.4</ecNumber>
    </recommendedName>
    <alternativeName>
        <fullName evidence="13">DNA 3'-5' helicase II</fullName>
    </alternativeName>
</protein>
<evidence type="ECO:0000259" key="17">
    <source>
        <dbReference type="PROSITE" id="PS51198"/>
    </source>
</evidence>
<dbReference type="GO" id="GO:0043138">
    <property type="term" value="F:3'-5' DNA helicase activity"/>
    <property type="evidence" value="ECO:0007669"/>
    <property type="project" value="UniProtKB-EC"/>
</dbReference>
<evidence type="ECO:0000256" key="3">
    <source>
        <dbReference type="ARBA" id="ARBA00022763"/>
    </source>
</evidence>
<dbReference type="GO" id="GO:0000725">
    <property type="term" value="P:recombinational repair"/>
    <property type="evidence" value="ECO:0007669"/>
    <property type="project" value="TreeGrafter"/>
</dbReference>
<dbReference type="EC" id="5.6.2.4" evidence="12"/>
<dbReference type="SUPFAM" id="SSF52980">
    <property type="entry name" value="Restriction endonuclease-like"/>
    <property type="match status" value="1"/>
</dbReference>
<dbReference type="InterPro" id="IPR011335">
    <property type="entry name" value="Restrct_endonuc-II-like"/>
</dbReference>
<evidence type="ECO:0000256" key="10">
    <source>
        <dbReference type="ARBA" id="ARBA00023235"/>
    </source>
</evidence>
<dbReference type="NCBIfam" id="TIGR02784">
    <property type="entry name" value="addA_alphas"/>
    <property type="match status" value="1"/>
</dbReference>
<sequence length="1159" mass="125281">MSTLDPLSAPAGNAIEEATRNQREAADPSVSAWVAASAGSGKTKVLTDRLLNLLLAGTKPQRLLCLTFTKAAAAEMATRLSRTLAKWTVLDADALGKELETLDGRVASQDRMAKARRLFAEVLDAPGGLKIQTIHAFAQSLLGRFPLEAGVPPNFRLADDRAAATLLEDAERSVLERARGGADGDLADALAVVTERAAEQTVRDLLKTMLVQRTRLTRSLEAAAGIGAITARLHATLGTDPADTDWILRRAASEDAAFDRDVLHAAASALAAGGKTDTNRADTLFAWLALPDADARANAWDDYKRALLTQEGAIQARLATKGVQERAPTLLDDLTREAERILGVEERRKALDTALRSAALIRLSAAIIDAYGRAKSRRALLDFEDLVERARRLLTSPGTAAWVLFKLDEGLEHILIDEAQDTSPAQWEIVRALAEEFFAGLGAMAERAPDRPRTIFAVGDVKQSIYSFQGADPAGFTEAREYFAGRVTAAEQTFRDVQMQVSFRSTAAVLSAVDAVFAREDARQGVAEIVAGVTREIAHRASRTGQAGRVELWPVVEPEDEEAGDPWSPPLTRASMDAPVTRLAQTIAGRIAGWIAAGEPLEAKNRPIRPGDVMVLVRRRGAFVAELVRALKASDVPVAGVDRMVLTEQMAVRDLIALGEALLLPDDDLTLATVLKSPLVGLSEEDLLDLAQGRKERRLWAELWRRAEERDVFARAARRLSRWSGMARNLPPHAFYQQILSAERGRERLVARLGPDCEDAIDEFLAQALDDERENPPSLQSFLHAVVAGEQEVKRELEGGEVDQVRVMTVHGAKGLQAPIVILPDTVRPPQLRDAVVWHGDGLDLPLWAPSSASADAVSAGARAKAREAMEQEYRRLLYVAMTRAEDRLIVCGWKGKRDPVDKGWFGHARAGLPAIAAQDEDGTLVLATPQEAAAPAARAGTAAPAPASLPGWAGAAAPREPTPPRPLAPSRPAADEPPVRSPLQRDGTDPFKRGVLLHRLLQLLPDMEPTRRHEAGRALLTRPVHALSPDQVESWLAEVLAVLDDPEFAPVFAPGSRAEVPIVGQVTGPEGLQIVSGRIDRLAVGPDAVLIVDYKTNRPPPSSIDAVADTYMRQMSTYRSLVASLYPGRAVRCALLWTDGPTLMPIPDPLLQGFGALP</sequence>
<evidence type="ECO:0000256" key="5">
    <source>
        <dbReference type="ARBA" id="ARBA00022806"/>
    </source>
</evidence>
<dbReference type="Gene3D" id="1.10.486.10">
    <property type="entry name" value="PCRA, domain 4"/>
    <property type="match status" value="1"/>
</dbReference>
<dbReference type="GO" id="GO:0033202">
    <property type="term" value="C:DNA helicase complex"/>
    <property type="evidence" value="ECO:0007669"/>
    <property type="project" value="TreeGrafter"/>
</dbReference>
<feature type="domain" description="UvrD-like helicase ATP-binding" evidence="17">
    <location>
        <begin position="15"/>
        <end position="506"/>
    </location>
</feature>
<feature type="compositionally biased region" description="Low complexity" evidence="16">
    <location>
        <begin position="936"/>
        <end position="947"/>
    </location>
</feature>
<dbReference type="PANTHER" id="PTHR11070">
    <property type="entry name" value="UVRD / RECB / PCRA DNA HELICASE FAMILY MEMBER"/>
    <property type="match status" value="1"/>
</dbReference>
<dbReference type="Proteomes" id="UP000198615">
    <property type="component" value="Unassembled WGS sequence"/>
</dbReference>
<reference evidence="19 20" key="1">
    <citation type="submission" date="2016-10" db="EMBL/GenBank/DDBJ databases">
        <authorList>
            <person name="Varghese N."/>
            <person name="Submissions S."/>
        </authorList>
    </citation>
    <scope>NUCLEOTIDE SEQUENCE [LARGE SCALE GENOMIC DNA]</scope>
    <source>
        <strain evidence="19 20">DSM 18839</strain>
    </source>
</reference>
<evidence type="ECO:0000256" key="4">
    <source>
        <dbReference type="ARBA" id="ARBA00022801"/>
    </source>
</evidence>
<name>A0A8G2BKP4_9PROT</name>
<dbReference type="Gene3D" id="3.90.320.10">
    <property type="match status" value="1"/>
</dbReference>
<evidence type="ECO:0000256" key="9">
    <source>
        <dbReference type="ARBA" id="ARBA00023204"/>
    </source>
</evidence>
<dbReference type="AlphaFoldDB" id="A0A8G2BKP4"/>
<evidence type="ECO:0000256" key="2">
    <source>
        <dbReference type="ARBA" id="ARBA00022741"/>
    </source>
</evidence>
<keyword evidence="2 15" id="KW-0547">Nucleotide-binding</keyword>
<dbReference type="Pfam" id="PF12705">
    <property type="entry name" value="PDDEXK_1"/>
    <property type="match status" value="1"/>
</dbReference>
<keyword evidence="8" id="KW-0238">DNA-binding</keyword>
<feature type="binding site" evidence="15">
    <location>
        <begin position="36"/>
        <end position="43"/>
    </location>
    <ligand>
        <name>ATP</name>
        <dbReference type="ChEBI" id="CHEBI:30616"/>
    </ligand>
</feature>
<evidence type="ECO:0000256" key="16">
    <source>
        <dbReference type="SAM" id="MobiDB-lite"/>
    </source>
</evidence>
<dbReference type="GO" id="GO:0004527">
    <property type="term" value="F:exonuclease activity"/>
    <property type="evidence" value="ECO:0007669"/>
    <property type="project" value="UniProtKB-KW"/>
</dbReference>
<dbReference type="EMBL" id="FNBW01000008">
    <property type="protein sequence ID" value="SDF93483.1"/>
    <property type="molecule type" value="Genomic_DNA"/>
</dbReference>
<keyword evidence="3" id="KW-0227">DNA damage</keyword>
<comment type="catalytic activity">
    <reaction evidence="14">
        <text>ATP + H2O = ADP + phosphate + H(+)</text>
        <dbReference type="Rhea" id="RHEA:13065"/>
        <dbReference type="ChEBI" id="CHEBI:15377"/>
        <dbReference type="ChEBI" id="CHEBI:15378"/>
        <dbReference type="ChEBI" id="CHEBI:30616"/>
        <dbReference type="ChEBI" id="CHEBI:43474"/>
        <dbReference type="ChEBI" id="CHEBI:456216"/>
        <dbReference type="EC" id="5.6.2.4"/>
    </reaction>
</comment>
<accession>A0A8G2BKP4</accession>
<dbReference type="InterPro" id="IPR014016">
    <property type="entry name" value="UvrD-like_ATP-bd"/>
</dbReference>
<evidence type="ECO:0000259" key="18">
    <source>
        <dbReference type="PROSITE" id="PS51217"/>
    </source>
</evidence>
<keyword evidence="7 15" id="KW-0067">ATP-binding</keyword>
<dbReference type="GO" id="GO:0005829">
    <property type="term" value="C:cytosol"/>
    <property type="evidence" value="ECO:0007669"/>
    <property type="project" value="TreeGrafter"/>
</dbReference>
<keyword evidence="4 15" id="KW-0378">Hydrolase</keyword>